<dbReference type="PANTHER" id="PTHR12459">
    <property type="entry name" value="TRANSMEMBRANE PROTEIN 135-RELATED"/>
    <property type="match status" value="1"/>
</dbReference>
<dbReference type="GO" id="GO:1901571">
    <property type="term" value="P:fatty acid derivative transport"/>
    <property type="evidence" value="ECO:0007669"/>
    <property type="project" value="Ensembl"/>
</dbReference>
<dbReference type="OrthoDB" id="291792at2759"/>
<dbReference type="Ensembl" id="ENSGALT00010018279.1">
    <property type="protein sequence ID" value="ENSGALP00010010037.1"/>
    <property type="gene ID" value="ENSGALG00010007679.1"/>
</dbReference>
<dbReference type="GO" id="GO:1901570">
    <property type="term" value="P:fatty acid derivative biosynthetic process"/>
    <property type="evidence" value="ECO:0007669"/>
    <property type="project" value="Ensembl"/>
</dbReference>
<dbReference type="GO" id="GO:0090140">
    <property type="term" value="P:regulation of mitochondrial fission"/>
    <property type="evidence" value="ECO:0007669"/>
    <property type="project" value="Ensembl"/>
</dbReference>
<dbReference type="GO" id="GO:0042759">
    <property type="term" value="P:long-chain fatty acid biosynthetic process"/>
    <property type="evidence" value="ECO:0007669"/>
    <property type="project" value="Ensembl"/>
</dbReference>
<dbReference type="GeneTree" id="ENSGT00390000000303"/>
<dbReference type="GO" id="GO:0002082">
    <property type="term" value="P:regulation of oxidative phosphorylation"/>
    <property type="evidence" value="ECO:0007669"/>
    <property type="project" value="Ensembl"/>
</dbReference>
<feature type="transmembrane region" description="Helical" evidence="8">
    <location>
        <begin position="173"/>
        <end position="192"/>
    </location>
</feature>
<comment type="function">
    <text evidence="7">Involved in mitochondrial metabolism by regulating the balance between mitochondrial fusion and fission. May act as a regulator of mitochondrial fission that promotes DNM1L-dependent fission through activation of DNM1L. May be involved in peroxisome organization.</text>
</comment>
<evidence type="ECO:0000256" key="5">
    <source>
        <dbReference type="ARBA" id="ARBA00022989"/>
    </source>
</evidence>
<dbReference type="Proteomes" id="UP000000539">
    <property type="component" value="Chromosome 1"/>
</dbReference>
<feature type="domain" description="Transmembrane protein 135 N-terminal" evidence="9">
    <location>
        <begin position="9"/>
        <end position="137"/>
    </location>
</feature>
<reference evidence="10" key="1">
    <citation type="submission" date="2020-11" db="EMBL/GenBank/DDBJ databases">
        <title>Gallus gallus (Chicken) genome, bGalGal1, GRCg7b, maternal haplotype autosomes + Z &amp; W.</title>
        <authorList>
            <person name="Warren W."/>
            <person name="Formenti G."/>
            <person name="Fedrigo O."/>
            <person name="Haase B."/>
            <person name="Mountcastle J."/>
            <person name="Balacco J."/>
            <person name="Tracey A."/>
            <person name="Schneider V."/>
            <person name="Okimoto R."/>
            <person name="Cheng H."/>
            <person name="Hawken R."/>
            <person name="Howe K."/>
            <person name="Jarvis E.D."/>
        </authorList>
    </citation>
    <scope>NUCLEOTIDE SEQUENCE [LARGE SCALE GENOMIC DNA]</scope>
    <source>
        <strain evidence="10">Broiler</strain>
    </source>
</reference>
<feature type="transmembrane region" description="Helical" evidence="8">
    <location>
        <begin position="128"/>
        <end position="153"/>
    </location>
</feature>
<dbReference type="GO" id="GO:0005739">
    <property type="term" value="C:mitochondrion"/>
    <property type="evidence" value="ECO:0007669"/>
    <property type="project" value="Ensembl"/>
</dbReference>
<dbReference type="InterPro" id="IPR026749">
    <property type="entry name" value="Tmem135"/>
</dbReference>
<dbReference type="AlphaFoldDB" id="A0A8V0XPC3"/>
<protein>
    <recommendedName>
        <fullName evidence="3">Transmembrane protein 135</fullName>
    </recommendedName>
</protein>
<dbReference type="GO" id="GO:0006636">
    <property type="term" value="P:unsaturated fatty acid biosynthetic process"/>
    <property type="evidence" value="ECO:0007669"/>
    <property type="project" value="Ensembl"/>
</dbReference>
<dbReference type="GO" id="GO:0005319">
    <property type="term" value="F:lipid transporter activity"/>
    <property type="evidence" value="ECO:0007669"/>
    <property type="project" value="Ensembl"/>
</dbReference>
<keyword evidence="6 8" id="KW-0472">Membrane</keyword>
<evidence type="ECO:0000256" key="1">
    <source>
        <dbReference type="ARBA" id="ARBA00004127"/>
    </source>
</evidence>
<reference evidence="10" key="2">
    <citation type="submission" date="2025-08" db="UniProtKB">
        <authorList>
            <consortium name="Ensembl"/>
        </authorList>
    </citation>
    <scope>IDENTIFICATION</scope>
    <source>
        <strain evidence="10">broiler</strain>
    </source>
</reference>
<dbReference type="SMR" id="A0A8V0XPC3"/>
<evidence type="ECO:0000256" key="3">
    <source>
        <dbReference type="ARBA" id="ARBA00014511"/>
    </source>
</evidence>
<feature type="transmembrane region" description="Helical" evidence="8">
    <location>
        <begin position="73"/>
        <end position="92"/>
    </location>
</feature>
<accession>A0A8V0XPC3</accession>
<dbReference type="GO" id="GO:0036109">
    <property type="term" value="P:alpha-linolenic acid metabolic process"/>
    <property type="evidence" value="ECO:0007669"/>
    <property type="project" value="Ensembl"/>
</dbReference>
<sequence>MAALSKSIPHSCYEIGHTWHPRCSVAVLHVTQGALAESLRIYGTLYLIAAILRKRKLDYYLHKLLPEILQSTSFLTANGTLYIACFCILRKLLGKFYFWSPGFGAALPASYMAILIERKSRQGMNWLLTLLLGPLCALGLFGCRRGLLTIYMANQATETLFRMAVARGAIKPLRHGEVLLFCITSALFMFFFRCKDGLKGFTYSALKFIVGKEEIPTHSFSPEAAFSKTERKIKPCEKISQRMNLLALTKKLMDKVCKHGPRHRCCKHYEDNCISYCIKGFIRMFSIGYLIQCCLRIPSTFRHLFTKPSRLLSLFYNKENFQLGAFLGSFVSIYKGTSCFLRWVRNLDDELHALVAGCLAGISMMFYKSTTISMYLASKLVETIYFKGIEAGKVPYFPHADSVIYAISTSICFQAAVMEVQNLRPSYWKFLLRLTKGRFALMNRKVLDVFGTEASRNFKDFTPKLDPRYTVVPPELPLELS</sequence>
<dbReference type="OMA" id="HPWTDKC"/>
<keyword evidence="4 8" id="KW-0812">Transmembrane</keyword>
<dbReference type="CTD" id="65084"/>
<dbReference type="RefSeq" id="XP_040514949.1">
    <property type="nucleotide sequence ID" value="XM_040659015.2"/>
</dbReference>
<comment type="similarity">
    <text evidence="2">Belongs to the TMEM135 family.</text>
</comment>
<reference evidence="10" key="3">
    <citation type="submission" date="2025-09" db="UniProtKB">
        <authorList>
            <consortium name="Ensembl"/>
        </authorList>
    </citation>
    <scope>IDENTIFICATION</scope>
    <source>
        <strain evidence="10">broiler</strain>
    </source>
</reference>
<proteinExistence type="inferred from homology"/>
<evidence type="ECO:0000256" key="2">
    <source>
        <dbReference type="ARBA" id="ARBA00008924"/>
    </source>
</evidence>
<dbReference type="GO" id="GO:0005778">
    <property type="term" value="C:peroxisomal membrane"/>
    <property type="evidence" value="ECO:0007669"/>
    <property type="project" value="Ensembl"/>
</dbReference>
<feature type="domain" description="Transmembrane protein 135 N-terminal" evidence="9">
    <location>
        <begin position="143"/>
        <end position="165"/>
    </location>
</feature>
<keyword evidence="5 8" id="KW-1133">Transmembrane helix</keyword>
<dbReference type="GO" id="GO:0012505">
    <property type="term" value="C:endomembrane system"/>
    <property type="evidence" value="ECO:0007669"/>
    <property type="project" value="UniProtKB-SubCell"/>
</dbReference>
<comment type="subcellular location">
    <subcellularLocation>
        <location evidence="1">Endomembrane system</location>
        <topology evidence="1">Multi-pass membrane protein</topology>
    </subcellularLocation>
</comment>
<feature type="transmembrane region" description="Helical" evidence="8">
    <location>
        <begin position="98"/>
        <end position="116"/>
    </location>
</feature>
<dbReference type="GO" id="GO:0015909">
    <property type="term" value="P:long-chain fatty acid transport"/>
    <property type="evidence" value="ECO:0007669"/>
    <property type="project" value="Ensembl"/>
</dbReference>
<dbReference type="FunCoup" id="A0A8V0XPC3">
    <property type="interactions" value="1200"/>
</dbReference>
<dbReference type="RefSeq" id="XP_040504089.1">
    <property type="nucleotide sequence ID" value="XM_040648155.2"/>
</dbReference>
<dbReference type="GeneID" id="419015"/>
<evidence type="ECO:0000259" key="9">
    <source>
        <dbReference type="Pfam" id="PF15982"/>
    </source>
</evidence>
<dbReference type="PANTHER" id="PTHR12459:SF15">
    <property type="entry name" value="TRANSMEMBRANE PROTEIN 135"/>
    <property type="match status" value="1"/>
</dbReference>
<dbReference type="GO" id="GO:0009409">
    <property type="term" value="P:response to cold"/>
    <property type="evidence" value="ECO:0007669"/>
    <property type="project" value="Ensembl"/>
</dbReference>
<name>A0A8V0XPC3_CHICK</name>
<evidence type="ECO:0000256" key="8">
    <source>
        <dbReference type="SAM" id="Phobius"/>
    </source>
</evidence>
<dbReference type="Pfam" id="PF15982">
    <property type="entry name" value="TMEM135_C_rich"/>
    <property type="match status" value="2"/>
</dbReference>
<evidence type="ECO:0000313" key="11">
    <source>
        <dbReference type="Proteomes" id="UP000000539"/>
    </source>
</evidence>
<dbReference type="GO" id="GO:0007005">
    <property type="term" value="P:mitochondrion organization"/>
    <property type="evidence" value="ECO:0007669"/>
    <property type="project" value="Ensembl"/>
</dbReference>
<evidence type="ECO:0000313" key="10">
    <source>
        <dbReference type="Ensembl" id="ENSGALP00010010037.1"/>
    </source>
</evidence>
<keyword evidence="11" id="KW-1185">Reference proteome</keyword>
<dbReference type="GO" id="GO:0005811">
    <property type="term" value="C:lipid droplet"/>
    <property type="evidence" value="ECO:0007669"/>
    <property type="project" value="Ensembl"/>
</dbReference>
<evidence type="ECO:0000256" key="7">
    <source>
        <dbReference type="ARBA" id="ARBA00045417"/>
    </source>
</evidence>
<gene>
    <name evidence="10" type="primary">TMEM135</name>
</gene>
<dbReference type="GO" id="GO:0003406">
    <property type="term" value="P:retinal pigment epithelium development"/>
    <property type="evidence" value="ECO:0007669"/>
    <property type="project" value="Ensembl"/>
</dbReference>
<evidence type="ECO:0000256" key="4">
    <source>
        <dbReference type="ARBA" id="ARBA00022692"/>
    </source>
</evidence>
<organism evidence="10 11">
    <name type="scientific">Gallus gallus</name>
    <name type="common">Chicken</name>
    <dbReference type="NCBI Taxonomy" id="9031"/>
    <lineage>
        <taxon>Eukaryota</taxon>
        <taxon>Metazoa</taxon>
        <taxon>Chordata</taxon>
        <taxon>Craniata</taxon>
        <taxon>Vertebrata</taxon>
        <taxon>Euteleostomi</taxon>
        <taxon>Archelosauria</taxon>
        <taxon>Archosauria</taxon>
        <taxon>Dinosauria</taxon>
        <taxon>Saurischia</taxon>
        <taxon>Theropoda</taxon>
        <taxon>Coelurosauria</taxon>
        <taxon>Aves</taxon>
        <taxon>Neognathae</taxon>
        <taxon>Galloanserae</taxon>
        <taxon>Galliformes</taxon>
        <taxon>Phasianidae</taxon>
        <taxon>Phasianinae</taxon>
        <taxon>Gallus</taxon>
    </lineage>
</organism>
<dbReference type="InterPro" id="IPR031926">
    <property type="entry name" value="TMEM135_N"/>
</dbReference>
<evidence type="ECO:0000256" key="6">
    <source>
        <dbReference type="ARBA" id="ARBA00023136"/>
    </source>
</evidence>
<dbReference type="GO" id="GO:0032094">
    <property type="term" value="P:response to food"/>
    <property type="evidence" value="ECO:0007669"/>
    <property type="project" value="Ensembl"/>
</dbReference>